<keyword evidence="6" id="KW-1185">Reference proteome</keyword>
<organism evidence="5 6">
    <name type="scientific">Chloropicon roscoffensis</name>
    <dbReference type="NCBI Taxonomy" id="1461544"/>
    <lineage>
        <taxon>Eukaryota</taxon>
        <taxon>Viridiplantae</taxon>
        <taxon>Chlorophyta</taxon>
        <taxon>Chloropicophyceae</taxon>
        <taxon>Chloropicales</taxon>
        <taxon>Chloropicaceae</taxon>
        <taxon>Chloropicon</taxon>
    </lineage>
</organism>
<dbReference type="CDD" id="cd00084">
    <property type="entry name" value="HMG-box_SF"/>
    <property type="match status" value="1"/>
</dbReference>
<dbReference type="PROSITE" id="PS50118">
    <property type="entry name" value="HMG_BOX_2"/>
    <property type="match status" value="2"/>
</dbReference>
<sequence length="257" mass="29281">MPPYKQADMVEPSGSGEKAGSRLEVPSSLGTRKAAAVPVRTKSGLKRKPGPGRICNKFTKTGRMRQCRDPAAPKRARTAFNFFLRDFRKTYLAEHPETTGVIEVTKKAAAAWRSMTKEDKKDYDAMALVEKADYVRRKAEYVKNAGPEKFRLLRNNGRPKRPPTSYFHFLAFMRKTLRKPDGSPLEVKELSKKAGEKWRQMTPEEKEPYETLTAEAKAKFEMLRKLPFEELAFALKNGSLYCNDLTFPEAPVMPQKE</sequence>
<dbReference type="GO" id="GO:0005634">
    <property type="term" value="C:nucleus"/>
    <property type="evidence" value="ECO:0007669"/>
    <property type="project" value="UniProtKB-UniRule"/>
</dbReference>
<evidence type="ECO:0000313" key="6">
    <source>
        <dbReference type="Proteomes" id="UP001472866"/>
    </source>
</evidence>
<dbReference type="InterPro" id="IPR009071">
    <property type="entry name" value="HMG_box_dom"/>
</dbReference>
<accession>A0AAX4PE03</accession>
<dbReference type="SUPFAM" id="SSF47095">
    <property type="entry name" value="HMG-box"/>
    <property type="match status" value="2"/>
</dbReference>
<feature type="DNA-binding region" description="HMG box" evidence="2">
    <location>
        <begin position="73"/>
        <end position="142"/>
    </location>
</feature>
<dbReference type="AlphaFoldDB" id="A0AAX4PE03"/>
<feature type="domain" description="HMG box" evidence="4">
    <location>
        <begin position="159"/>
        <end position="221"/>
    </location>
</feature>
<dbReference type="InterPro" id="IPR036910">
    <property type="entry name" value="HMG_box_dom_sf"/>
</dbReference>
<dbReference type="EMBL" id="CP151508">
    <property type="protein sequence ID" value="WZN63845.1"/>
    <property type="molecule type" value="Genomic_DNA"/>
</dbReference>
<dbReference type="InterPro" id="IPR050342">
    <property type="entry name" value="HMGB"/>
</dbReference>
<dbReference type="Proteomes" id="UP001472866">
    <property type="component" value="Chromosome 08"/>
</dbReference>
<evidence type="ECO:0000256" key="1">
    <source>
        <dbReference type="ARBA" id="ARBA00023125"/>
    </source>
</evidence>
<keyword evidence="1 2" id="KW-0238">DNA-binding</keyword>
<evidence type="ECO:0000313" key="5">
    <source>
        <dbReference type="EMBL" id="WZN63845.1"/>
    </source>
</evidence>
<evidence type="ECO:0000259" key="4">
    <source>
        <dbReference type="PROSITE" id="PS50118"/>
    </source>
</evidence>
<evidence type="ECO:0000256" key="3">
    <source>
        <dbReference type="SAM" id="MobiDB-lite"/>
    </source>
</evidence>
<protein>
    <submittedName>
        <fullName evidence="5">High mobility group-T protein</fullName>
    </submittedName>
</protein>
<gene>
    <name evidence="5" type="ORF">HKI87_08g53980</name>
</gene>
<dbReference type="PANTHER" id="PTHR48112">
    <property type="entry name" value="HIGH MOBILITY GROUP PROTEIN DSP1"/>
    <property type="match status" value="1"/>
</dbReference>
<name>A0AAX4PE03_9CHLO</name>
<keyword evidence="2" id="KW-0539">Nucleus</keyword>
<feature type="DNA-binding region" description="HMG box" evidence="2">
    <location>
        <begin position="159"/>
        <end position="221"/>
    </location>
</feature>
<dbReference type="GO" id="GO:0003677">
    <property type="term" value="F:DNA binding"/>
    <property type="evidence" value="ECO:0007669"/>
    <property type="project" value="UniProtKB-UniRule"/>
</dbReference>
<proteinExistence type="predicted"/>
<dbReference type="SMART" id="SM00398">
    <property type="entry name" value="HMG"/>
    <property type="match status" value="2"/>
</dbReference>
<dbReference type="Gene3D" id="1.10.30.10">
    <property type="entry name" value="High mobility group box domain"/>
    <property type="match status" value="2"/>
</dbReference>
<dbReference type="Pfam" id="PF00505">
    <property type="entry name" value="HMG_box"/>
    <property type="match status" value="2"/>
</dbReference>
<evidence type="ECO:0000256" key="2">
    <source>
        <dbReference type="PROSITE-ProRule" id="PRU00267"/>
    </source>
</evidence>
<dbReference type="PANTHER" id="PTHR48112:SF22">
    <property type="entry name" value="MITOCHONDRIAL TRANSCRIPTION FACTOR A, ISOFORM B"/>
    <property type="match status" value="1"/>
</dbReference>
<reference evidence="5 6" key="1">
    <citation type="submission" date="2024-03" db="EMBL/GenBank/DDBJ databases">
        <title>Complete genome sequence of the green alga Chloropicon roscoffensis RCC1871.</title>
        <authorList>
            <person name="Lemieux C."/>
            <person name="Pombert J.-F."/>
            <person name="Otis C."/>
            <person name="Turmel M."/>
        </authorList>
    </citation>
    <scope>NUCLEOTIDE SEQUENCE [LARGE SCALE GENOMIC DNA]</scope>
    <source>
        <strain evidence="5 6">RCC1871</strain>
    </source>
</reference>
<feature type="domain" description="HMG box" evidence="4">
    <location>
        <begin position="73"/>
        <end position="142"/>
    </location>
</feature>
<feature type="region of interest" description="Disordered" evidence="3">
    <location>
        <begin position="1"/>
        <end position="50"/>
    </location>
</feature>